<feature type="transmembrane region" description="Helical" evidence="8">
    <location>
        <begin position="151"/>
        <end position="167"/>
    </location>
</feature>
<feature type="transmembrane region" description="Helical" evidence="8">
    <location>
        <begin position="340"/>
        <end position="361"/>
    </location>
</feature>
<feature type="transmembrane region" description="Helical" evidence="8">
    <location>
        <begin position="285"/>
        <end position="304"/>
    </location>
</feature>
<dbReference type="InterPro" id="IPR050297">
    <property type="entry name" value="LipidA_mod_glycosyltrf_83"/>
</dbReference>
<evidence type="ECO:0000256" key="3">
    <source>
        <dbReference type="ARBA" id="ARBA00022676"/>
    </source>
</evidence>
<feature type="domain" description="Glycosyltransferase RgtA/B/C/D-like" evidence="9">
    <location>
        <begin position="57"/>
        <end position="210"/>
    </location>
</feature>
<proteinExistence type="predicted"/>
<feature type="transmembrane region" description="Helical" evidence="8">
    <location>
        <begin position="173"/>
        <end position="189"/>
    </location>
</feature>
<keyword evidence="3" id="KW-0328">Glycosyltransferase</keyword>
<feature type="transmembrane region" description="Helical" evidence="8">
    <location>
        <begin position="196"/>
        <end position="214"/>
    </location>
</feature>
<name>A0A1F5Z1S2_9BACT</name>
<dbReference type="InterPro" id="IPR038731">
    <property type="entry name" value="RgtA/B/C-like"/>
</dbReference>
<keyword evidence="5 8" id="KW-0812">Transmembrane</keyword>
<evidence type="ECO:0000256" key="5">
    <source>
        <dbReference type="ARBA" id="ARBA00022692"/>
    </source>
</evidence>
<evidence type="ECO:0000256" key="1">
    <source>
        <dbReference type="ARBA" id="ARBA00004651"/>
    </source>
</evidence>
<evidence type="ECO:0000256" key="4">
    <source>
        <dbReference type="ARBA" id="ARBA00022679"/>
    </source>
</evidence>
<comment type="caution">
    <text evidence="10">The sequence shown here is derived from an EMBL/GenBank/DDBJ whole genome shotgun (WGS) entry which is preliminary data.</text>
</comment>
<keyword evidence="2" id="KW-1003">Cell membrane</keyword>
<accession>A0A1F5Z1S2</accession>
<feature type="transmembrane region" description="Helical" evidence="8">
    <location>
        <begin position="127"/>
        <end position="144"/>
    </location>
</feature>
<dbReference type="GO" id="GO:0005886">
    <property type="term" value="C:plasma membrane"/>
    <property type="evidence" value="ECO:0007669"/>
    <property type="project" value="UniProtKB-SubCell"/>
</dbReference>
<dbReference type="EMBL" id="MFJF01000015">
    <property type="protein sequence ID" value="OGG06410.1"/>
    <property type="molecule type" value="Genomic_DNA"/>
</dbReference>
<evidence type="ECO:0000313" key="10">
    <source>
        <dbReference type="EMBL" id="OGG06410.1"/>
    </source>
</evidence>
<feature type="transmembrane region" description="Helical" evidence="8">
    <location>
        <begin position="259"/>
        <end position="280"/>
    </location>
</feature>
<feature type="transmembrane region" description="Helical" evidence="8">
    <location>
        <begin position="310"/>
        <end position="328"/>
    </location>
</feature>
<gene>
    <name evidence="10" type="ORF">A2777_05525</name>
</gene>
<keyword evidence="7 8" id="KW-0472">Membrane</keyword>
<evidence type="ECO:0000313" key="11">
    <source>
        <dbReference type="Proteomes" id="UP000177354"/>
    </source>
</evidence>
<organism evidence="10 11">
    <name type="scientific">Candidatus Gottesmanbacteria bacterium RIFCSPHIGHO2_01_FULL_40_15</name>
    <dbReference type="NCBI Taxonomy" id="1798376"/>
    <lineage>
        <taxon>Bacteria</taxon>
        <taxon>Candidatus Gottesmaniibacteriota</taxon>
    </lineage>
</organism>
<evidence type="ECO:0000256" key="7">
    <source>
        <dbReference type="ARBA" id="ARBA00023136"/>
    </source>
</evidence>
<dbReference type="AlphaFoldDB" id="A0A1F5Z1S2"/>
<evidence type="ECO:0000256" key="2">
    <source>
        <dbReference type="ARBA" id="ARBA00022475"/>
    </source>
</evidence>
<keyword evidence="6 8" id="KW-1133">Transmembrane helix</keyword>
<reference evidence="10 11" key="1">
    <citation type="journal article" date="2016" name="Nat. Commun.">
        <title>Thousands of microbial genomes shed light on interconnected biogeochemical processes in an aquifer system.</title>
        <authorList>
            <person name="Anantharaman K."/>
            <person name="Brown C.T."/>
            <person name="Hug L.A."/>
            <person name="Sharon I."/>
            <person name="Castelle C.J."/>
            <person name="Probst A.J."/>
            <person name="Thomas B.C."/>
            <person name="Singh A."/>
            <person name="Wilkins M.J."/>
            <person name="Karaoz U."/>
            <person name="Brodie E.L."/>
            <person name="Williams K.H."/>
            <person name="Hubbard S.S."/>
            <person name="Banfield J.F."/>
        </authorList>
    </citation>
    <scope>NUCLEOTIDE SEQUENCE [LARGE SCALE GENOMIC DNA]</scope>
</reference>
<dbReference type="Proteomes" id="UP000177354">
    <property type="component" value="Unassembled WGS sequence"/>
</dbReference>
<comment type="subcellular location">
    <subcellularLocation>
        <location evidence="1">Cell membrane</location>
        <topology evidence="1">Multi-pass membrane protein</topology>
    </subcellularLocation>
</comment>
<dbReference type="GO" id="GO:0016763">
    <property type="term" value="F:pentosyltransferase activity"/>
    <property type="evidence" value="ECO:0007669"/>
    <property type="project" value="TreeGrafter"/>
</dbReference>
<evidence type="ECO:0000256" key="8">
    <source>
        <dbReference type="SAM" id="Phobius"/>
    </source>
</evidence>
<evidence type="ECO:0000256" key="6">
    <source>
        <dbReference type="ARBA" id="ARBA00022989"/>
    </source>
</evidence>
<feature type="transmembrane region" description="Helical" evidence="8">
    <location>
        <begin position="103"/>
        <end position="121"/>
    </location>
</feature>
<dbReference type="PANTHER" id="PTHR33908">
    <property type="entry name" value="MANNOSYLTRANSFERASE YKCB-RELATED"/>
    <property type="match status" value="1"/>
</dbReference>
<keyword evidence="4" id="KW-0808">Transferase</keyword>
<evidence type="ECO:0000259" key="9">
    <source>
        <dbReference type="Pfam" id="PF13231"/>
    </source>
</evidence>
<dbReference type="GO" id="GO:0009103">
    <property type="term" value="P:lipopolysaccharide biosynthetic process"/>
    <property type="evidence" value="ECO:0007669"/>
    <property type="project" value="UniProtKB-ARBA"/>
</dbReference>
<protein>
    <recommendedName>
        <fullName evidence="9">Glycosyltransferase RgtA/B/C/D-like domain-containing protein</fullName>
    </recommendedName>
</protein>
<dbReference type="PANTHER" id="PTHR33908:SF11">
    <property type="entry name" value="MEMBRANE PROTEIN"/>
    <property type="match status" value="1"/>
</dbReference>
<feature type="transmembrane region" description="Helical" evidence="8">
    <location>
        <begin position="75"/>
        <end position="96"/>
    </location>
</feature>
<dbReference type="Pfam" id="PF13231">
    <property type="entry name" value="PMT_2"/>
    <property type="match status" value="1"/>
</dbReference>
<sequence>MDFVVLSLFALLAFISRVVNLLEVPIFTDEAIYIRWAQIGLNDPAHRFISLTDGKQPLFTWLMYPFLSIFTDPLFAGRFVSVLSSMLAVSGIYFLAKELFNRKTAVFACILYLISPFALLYDRLALMDSLLSALLVWCLYFTVMLTRYSRLYFSFMLGITAGFGLLTKSSAAFGLYLLPFSLLLFNFSEKNNLNKLLKWAVFSFLSIIIAQIIYNLLRLSPYFYIIEQKNYSFIMTFDEFIKSPLRIFLPNLNGLTGWLFSYLTIPVAVITIINLIISIIKVKRIIFLLFLWFIIPFLALAFLGKVIFPRFILFMTMPLLIIAADFLSRFYSFARIRMKYAYIVILLILAQSFYISLVLIVKPVNADIPLNDRNQFFDDWPSGFGVRQVVDYIENESRKGKVVLGTEGTFGLNPAAYEIYLKSNDNIIIKGYWPVKSVPAELKNYARLYPTYLVFKDTQEFPGNWPLKLVARYRRGLKNTYLYFYQVIPED</sequence>